<dbReference type="GO" id="GO:0003677">
    <property type="term" value="F:DNA binding"/>
    <property type="evidence" value="ECO:0007669"/>
    <property type="project" value="UniProtKB-KW"/>
</dbReference>
<comment type="catalytic activity">
    <reaction evidence="11">
        <text>Couples ATP hydrolysis with the unwinding of duplex DNA by translocating in the 3'-5' direction.</text>
        <dbReference type="EC" id="5.6.2.4"/>
    </reaction>
</comment>
<evidence type="ECO:0000256" key="6">
    <source>
        <dbReference type="ARBA" id="ARBA00022839"/>
    </source>
</evidence>
<proteinExistence type="predicted"/>
<dbReference type="SUPFAM" id="SSF52540">
    <property type="entry name" value="P-loop containing nucleoside triphosphate hydrolases"/>
    <property type="match status" value="1"/>
</dbReference>
<evidence type="ECO:0000256" key="10">
    <source>
        <dbReference type="ARBA" id="ARBA00023235"/>
    </source>
</evidence>
<comment type="catalytic activity">
    <reaction evidence="13">
        <text>ATP + H2O = ADP + phosphate + H(+)</text>
        <dbReference type="Rhea" id="RHEA:13065"/>
        <dbReference type="ChEBI" id="CHEBI:15377"/>
        <dbReference type="ChEBI" id="CHEBI:15378"/>
        <dbReference type="ChEBI" id="CHEBI:30616"/>
        <dbReference type="ChEBI" id="CHEBI:43474"/>
        <dbReference type="ChEBI" id="CHEBI:456216"/>
        <dbReference type="EC" id="5.6.2.4"/>
    </reaction>
</comment>
<feature type="domain" description="UvrD-like helicase ATP-binding" evidence="16">
    <location>
        <begin position="12"/>
        <end position="441"/>
    </location>
</feature>
<accession>A0A372MKG0</accession>
<keyword evidence="1" id="KW-0540">Nuclease</keyword>
<keyword evidence="2 14" id="KW-0547">Nucleotide-binding</keyword>
<evidence type="ECO:0000256" key="11">
    <source>
        <dbReference type="ARBA" id="ARBA00034617"/>
    </source>
</evidence>
<dbReference type="EC" id="5.6.2.4" evidence="12"/>
<dbReference type="RefSeq" id="WP_117329203.1">
    <property type="nucleotide sequence ID" value="NZ_QUWK01000002.1"/>
</dbReference>
<keyword evidence="19" id="KW-1185">Reference proteome</keyword>
<evidence type="ECO:0000256" key="8">
    <source>
        <dbReference type="ARBA" id="ARBA00023125"/>
    </source>
</evidence>
<keyword evidence="8" id="KW-0238">DNA-binding</keyword>
<dbReference type="Gene3D" id="3.90.320.10">
    <property type="match status" value="1"/>
</dbReference>
<evidence type="ECO:0000259" key="17">
    <source>
        <dbReference type="PROSITE" id="PS51217"/>
    </source>
</evidence>
<sequence length="1111" mass="125815">MIRFEDFLKHTKAQLDDNQRKAVNVLNNCVVSAGAGSGKTTVLSYRFLHLVLERKARCDEILTLTFTRKAAREMHQRIHRHLLSCREDEEIAQQLETFSEVAISTLDSFCATVVRSDSVAYGVPQDFVIDDDKNLRTIGRVATELLDQYPQSPGAKLLSELYTPDSLIDTVLVPLASSYYCLPKTVEEDGAERILAAVEDEYERLLAQYREMLTLYASFTDKGNTVQGYKNDAQMMLSKMDALEGKAALHSLLCSSFAHRRAPGNGKTEDIQTIKETVAVYRELRSKLCMALSIMLAQDQLYAVMDFMRDFVDRYQKEKRSSGILTFADVSNLAVTMLTENKALRAFYKKKFRYIMIDEFQDNNAQQKAMLYLLAERTDREGEGIPLPEDLQKDKLFFVGDEKQSIYRFRGSDVRVFKQLSGELASIGGETITLGRNYRSEPDLIGLFNTMFVNIMQNEGESFEADFSTLDYRNASPGVQSSCTVLIKPYREGGEDEEEEDASSVEAEAYAIAKLVRQMLESDAYLIPSKEGPRRPVASDIALLLRSTSNQLSFEKAFRRFNIPYTVQAARSLMLEAPANDLYAMLQLTLYPDDRQAYATVLRSPFCNLSDWAITHVVQEPLFSILPSLSEDDAERLAACGAFYQRLHQAVGSESLSTLALMLWYESGYYLSLVSNPQYQVYVEHFAFFHRLAQIQEEQGKSVSQFVDFLRRNLVQNEKIDQLEVIKEQESGLQIMSIHKSKGLEFPIVIVGNTGSKGRGGGDYLSTFLDIPLPHYLSTSYHISATKQAQIRHAGTLFAGSEEQDMEIAELKRLLYVAMTRAETHLILSGAFTKNNRGLDPSKKADTLLQMLVESLPLDRDNPVYDEGILKVRPIENIPEHYLYSGEREDSSQVIARLQIAERWYEQATPAYEGHPIRVATTKLHPLVHGGEGEDLPRYPSDMILDGYAEEQVTGFGTFVHGLCEQMVLGKEVEKLSSLMPDSLTRVLKAQELAALQEDALALCRGFLESEWYEKEVKPYPVECEVGFFSAVEQEGKTLVAEGAIDLLVKQNDTYLVIDFKTDRRRDELLHRFQVETYMQAIERIHQCPVRGCVIYLRDPSLVLVWEGESV</sequence>
<dbReference type="EMBL" id="QUWK01000002">
    <property type="protein sequence ID" value="RFU95806.1"/>
    <property type="molecule type" value="Genomic_DNA"/>
</dbReference>
<keyword evidence="9" id="KW-0234">DNA repair</keyword>
<dbReference type="InterPro" id="IPR027417">
    <property type="entry name" value="P-loop_NTPase"/>
</dbReference>
<evidence type="ECO:0000256" key="7">
    <source>
        <dbReference type="ARBA" id="ARBA00022840"/>
    </source>
</evidence>
<evidence type="ECO:0000256" key="13">
    <source>
        <dbReference type="ARBA" id="ARBA00048988"/>
    </source>
</evidence>
<dbReference type="PANTHER" id="PTHR11070:SF67">
    <property type="entry name" value="DNA 3'-5' HELICASE"/>
    <property type="match status" value="1"/>
</dbReference>
<dbReference type="InterPro" id="IPR011335">
    <property type="entry name" value="Restrct_endonuc-II-like"/>
</dbReference>
<dbReference type="InterPro" id="IPR000212">
    <property type="entry name" value="DNA_helicase_UvrD/REP"/>
</dbReference>
<organism evidence="18 19">
    <name type="scientific">Sphaerochaeta halotolerans</name>
    <dbReference type="NCBI Taxonomy" id="2293840"/>
    <lineage>
        <taxon>Bacteria</taxon>
        <taxon>Pseudomonadati</taxon>
        <taxon>Spirochaetota</taxon>
        <taxon>Spirochaetia</taxon>
        <taxon>Spirochaetales</taxon>
        <taxon>Sphaerochaetaceae</taxon>
        <taxon>Sphaerochaeta</taxon>
    </lineage>
</organism>
<feature type="domain" description="UvrD-like helicase C-terminal" evidence="17">
    <location>
        <begin position="465"/>
        <end position="743"/>
    </location>
</feature>
<keyword evidence="4 14" id="KW-0378">Hydrolase</keyword>
<dbReference type="PROSITE" id="PS51217">
    <property type="entry name" value="UVRD_HELICASE_CTER"/>
    <property type="match status" value="1"/>
</dbReference>
<dbReference type="GO" id="GO:0000725">
    <property type="term" value="P:recombinational repair"/>
    <property type="evidence" value="ECO:0007669"/>
    <property type="project" value="TreeGrafter"/>
</dbReference>
<evidence type="ECO:0000256" key="3">
    <source>
        <dbReference type="ARBA" id="ARBA00022763"/>
    </source>
</evidence>
<dbReference type="AlphaFoldDB" id="A0A372MKG0"/>
<evidence type="ECO:0000256" key="2">
    <source>
        <dbReference type="ARBA" id="ARBA00022741"/>
    </source>
</evidence>
<dbReference type="Pfam" id="PF12705">
    <property type="entry name" value="PDDEXK_1"/>
    <property type="match status" value="1"/>
</dbReference>
<reference evidence="18 19" key="2">
    <citation type="submission" date="2018-09" db="EMBL/GenBank/DDBJ databases">
        <title>Genome of Sphaerochaeta halotolerans strain 4-11.</title>
        <authorList>
            <person name="Nazina T.N."/>
            <person name="Sokolova D.S."/>
        </authorList>
    </citation>
    <scope>NUCLEOTIDE SEQUENCE [LARGE SCALE GENOMIC DNA]</scope>
    <source>
        <strain evidence="18 19">4-11</strain>
    </source>
</reference>
<keyword evidence="3" id="KW-0227">DNA damage</keyword>
<evidence type="ECO:0000256" key="14">
    <source>
        <dbReference type="PROSITE-ProRule" id="PRU00560"/>
    </source>
</evidence>
<dbReference type="InterPro" id="IPR011604">
    <property type="entry name" value="PDDEXK-like_dom_sf"/>
</dbReference>
<dbReference type="PANTHER" id="PTHR11070">
    <property type="entry name" value="UVRD / RECB / PCRA DNA HELICASE FAMILY MEMBER"/>
    <property type="match status" value="1"/>
</dbReference>
<dbReference type="GO" id="GO:0005829">
    <property type="term" value="C:cytosol"/>
    <property type="evidence" value="ECO:0007669"/>
    <property type="project" value="TreeGrafter"/>
</dbReference>
<evidence type="ECO:0000256" key="15">
    <source>
        <dbReference type="SAM" id="Coils"/>
    </source>
</evidence>
<dbReference type="InterPro" id="IPR014017">
    <property type="entry name" value="DNA_helicase_UvrD-like_C"/>
</dbReference>
<keyword evidence="5 14" id="KW-0347">Helicase</keyword>
<dbReference type="InterPro" id="IPR038726">
    <property type="entry name" value="PDDEXK_AddAB-type"/>
</dbReference>
<evidence type="ECO:0000313" key="19">
    <source>
        <dbReference type="Proteomes" id="UP000264002"/>
    </source>
</evidence>
<dbReference type="GO" id="GO:0004527">
    <property type="term" value="F:exonuclease activity"/>
    <property type="evidence" value="ECO:0007669"/>
    <property type="project" value="UniProtKB-KW"/>
</dbReference>
<dbReference type="PROSITE" id="PS51198">
    <property type="entry name" value="UVRD_HELICASE_ATP_BIND"/>
    <property type="match status" value="1"/>
</dbReference>
<dbReference type="Pfam" id="PF00580">
    <property type="entry name" value="UvrD-helicase"/>
    <property type="match status" value="1"/>
</dbReference>
<evidence type="ECO:0000256" key="5">
    <source>
        <dbReference type="ARBA" id="ARBA00022806"/>
    </source>
</evidence>
<feature type="binding site" evidence="14">
    <location>
        <begin position="33"/>
        <end position="40"/>
    </location>
    <ligand>
        <name>ATP</name>
        <dbReference type="ChEBI" id="CHEBI:30616"/>
    </ligand>
</feature>
<evidence type="ECO:0000313" key="18">
    <source>
        <dbReference type="EMBL" id="RFU95806.1"/>
    </source>
</evidence>
<gene>
    <name evidence="18" type="ORF">DYP60_02030</name>
</gene>
<evidence type="ECO:0000259" key="16">
    <source>
        <dbReference type="PROSITE" id="PS51198"/>
    </source>
</evidence>
<dbReference type="Proteomes" id="UP000264002">
    <property type="component" value="Unassembled WGS sequence"/>
</dbReference>
<protein>
    <recommendedName>
        <fullName evidence="12">DNA 3'-5' helicase</fullName>
        <ecNumber evidence="12">5.6.2.4</ecNumber>
    </recommendedName>
</protein>
<feature type="coiled-coil region" evidence="15">
    <location>
        <begin position="188"/>
        <end position="215"/>
    </location>
</feature>
<dbReference type="GO" id="GO:0043138">
    <property type="term" value="F:3'-5' DNA helicase activity"/>
    <property type="evidence" value="ECO:0007669"/>
    <property type="project" value="UniProtKB-EC"/>
</dbReference>
<dbReference type="Gene3D" id="3.40.50.300">
    <property type="entry name" value="P-loop containing nucleotide triphosphate hydrolases"/>
    <property type="match status" value="4"/>
</dbReference>
<dbReference type="InterPro" id="IPR014016">
    <property type="entry name" value="UvrD-like_ATP-bd"/>
</dbReference>
<reference evidence="19" key="1">
    <citation type="submission" date="2018-08" db="EMBL/GenBank/DDBJ databases">
        <authorList>
            <person name="Grouzdev D.S."/>
            <person name="Krutkina M.S."/>
        </authorList>
    </citation>
    <scope>NUCLEOTIDE SEQUENCE [LARGE SCALE GENOMIC DNA]</scope>
    <source>
        <strain evidence="19">4-11</strain>
    </source>
</reference>
<keyword evidence="7 14" id="KW-0067">ATP-binding</keyword>
<evidence type="ECO:0000256" key="9">
    <source>
        <dbReference type="ARBA" id="ARBA00023204"/>
    </source>
</evidence>
<evidence type="ECO:0000256" key="12">
    <source>
        <dbReference type="ARBA" id="ARBA00034808"/>
    </source>
</evidence>
<evidence type="ECO:0000256" key="1">
    <source>
        <dbReference type="ARBA" id="ARBA00022722"/>
    </source>
</evidence>
<evidence type="ECO:0000256" key="4">
    <source>
        <dbReference type="ARBA" id="ARBA00022801"/>
    </source>
</evidence>
<dbReference type="GO" id="GO:0005524">
    <property type="term" value="F:ATP binding"/>
    <property type="evidence" value="ECO:0007669"/>
    <property type="project" value="UniProtKB-UniRule"/>
</dbReference>
<dbReference type="Pfam" id="PF13361">
    <property type="entry name" value="UvrD_C"/>
    <property type="match status" value="2"/>
</dbReference>
<keyword evidence="6" id="KW-0269">Exonuclease</keyword>
<dbReference type="SUPFAM" id="SSF52980">
    <property type="entry name" value="Restriction endonuclease-like"/>
    <property type="match status" value="1"/>
</dbReference>
<comment type="caution">
    <text evidence="18">The sequence shown here is derived from an EMBL/GenBank/DDBJ whole genome shotgun (WGS) entry which is preliminary data.</text>
</comment>
<keyword evidence="15" id="KW-0175">Coiled coil</keyword>
<keyword evidence="10" id="KW-0413">Isomerase</keyword>
<name>A0A372MKG0_9SPIR</name>